<feature type="transmembrane region" description="Helical" evidence="8">
    <location>
        <begin position="226"/>
        <end position="250"/>
    </location>
</feature>
<comment type="caution">
    <text evidence="9">The sequence shown here is derived from an EMBL/GenBank/DDBJ whole genome shotgun (WGS) entry which is preliminary data.</text>
</comment>
<proteinExistence type="inferred from homology"/>
<dbReference type="RefSeq" id="WP_130504544.1">
    <property type="nucleotide sequence ID" value="NZ_SHLC01000001.1"/>
</dbReference>
<organism evidence="9 10">
    <name type="scientific">Microterricola gilva</name>
    <dbReference type="NCBI Taxonomy" id="393267"/>
    <lineage>
        <taxon>Bacteria</taxon>
        <taxon>Bacillati</taxon>
        <taxon>Actinomycetota</taxon>
        <taxon>Actinomycetes</taxon>
        <taxon>Micrococcales</taxon>
        <taxon>Microbacteriaceae</taxon>
        <taxon>Microterricola</taxon>
    </lineage>
</organism>
<keyword evidence="6 8" id="KW-1133">Transmembrane helix</keyword>
<dbReference type="AlphaFoldDB" id="A0A4Q8AJ21"/>
<comment type="similarity">
    <text evidence="2">Belongs to the auxin efflux carrier (TC 2.A.69) family.</text>
</comment>
<feature type="transmembrane region" description="Helical" evidence="8">
    <location>
        <begin position="195"/>
        <end position="214"/>
    </location>
</feature>
<feature type="transmembrane region" description="Helical" evidence="8">
    <location>
        <begin position="288"/>
        <end position="308"/>
    </location>
</feature>
<evidence type="ECO:0000256" key="2">
    <source>
        <dbReference type="ARBA" id="ARBA00010145"/>
    </source>
</evidence>
<feature type="transmembrane region" description="Helical" evidence="8">
    <location>
        <begin position="126"/>
        <end position="146"/>
    </location>
</feature>
<dbReference type="InterPro" id="IPR038770">
    <property type="entry name" value="Na+/solute_symporter_sf"/>
</dbReference>
<keyword evidence="10" id="KW-1185">Reference proteome</keyword>
<gene>
    <name evidence="9" type="ORF">EV379_0240</name>
</gene>
<dbReference type="GO" id="GO:0055085">
    <property type="term" value="P:transmembrane transport"/>
    <property type="evidence" value="ECO:0007669"/>
    <property type="project" value="InterPro"/>
</dbReference>
<sequence length="309" mass="32242">MEAGLGGVGTALAVIMLPILIGYIVGRSTVLGEHARPVLSRLVFFVLSPLLMFSVLSGADVHTLFSALLPVSAIAGTLMMALFALFARIRRRPLAETVIGSVASGYVNANNMGIPIALYMLGDAAYAAPIVLLQLLVFTPIALAILDASATGSTSLPRILGQTFRNPIIIGSLAGLFVALAGIALPPIVHDPIARVGEAAIPLMLISFGLSLAGQRMLSPGSGRTLVLVASALKLIVMPVVAWLFGAFVFHLDQAALYAVVVLAALPTAQNVFNYAQRYDSGEILARDTVFVTTLGCVPVLLGIVLLFA</sequence>
<dbReference type="OrthoDB" id="5405318at2"/>
<dbReference type="EMBL" id="SHLC01000001">
    <property type="protein sequence ID" value="RZU63951.1"/>
    <property type="molecule type" value="Genomic_DNA"/>
</dbReference>
<evidence type="ECO:0000256" key="7">
    <source>
        <dbReference type="ARBA" id="ARBA00023136"/>
    </source>
</evidence>
<keyword evidence="7 8" id="KW-0472">Membrane</keyword>
<keyword evidence="5 8" id="KW-0812">Transmembrane</keyword>
<name>A0A4Q8AJ21_9MICO</name>
<evidence type="ECO:0000256" key="1">
    <source>
        <dbReference type="ARBA" id="ARBA00004651"/>
    </source>
</evidence>
<accession>A0A4Q8AJ21</accession>
<evidence type="ECO:0008006" key="11">
    <source>
        <dbReference type="Google" id="ProtNLM"/>
    </source>
</evidence>
<evidence type="ECO:0000256" key="8">
    <source>
        <dbReference type="SAM" id="Phobius"/>
    </source>
</evidence>
<feature type="transmembrane region" description="Helical" evidence="8">
    <location>
        <begin position="98"/>
        <end position="120"/>
    </location>
</feature>
<evidence type="ECO:0000313" key="10">
    <source>
        <dbReference type="Proteomes" id="UP000291483"/>
    </source>
</evidence>
<feature type="transmembrane region" description="Helical" evidence="8">
    <location>
        <begin position="65"/>
        <end position="86"/>
    </location>
</feature>
<evidence type="ECO:0000256" key="6">
    <source>
        <dbReference type="ARBA" id="ARBA00022989"/>
    </source>
</evidence>
<evidence type="ECO:0000256" key="4">
    <source>
        <dbReference type="ARBA" id="ARBA00022475"/>
    </source>
</evidence>
<dbReference type="Pfam" id="PF03547">
    <property type="entry name" value="Mem_trans"/>
    <property type="match status" value="1"/>
</dbReference>
<dbReference type="Proteomes" id="UP000291483">
    <property type="component" value="Unassembled WGS sequence"/>
</dbReference>
<evidence type="ECO:0000313" key="9">
    <source>
        <dbReference type="EMBL" id="RZU63951.1"/>
    </source>
</evidence>
<feature type="transmembrane region" description="Helical" evidence="8">
    <location>
        <begin position="167"/>
        <end position="189"/>
    </location>
</feature>
<reference evidence="9 10" key="1">
    <citation type="submission" date="2019-02" db="EMBL/GenBank/DDBJ databases">
        <title>Sequencing the genomes of 1000 actinobacteria strains.</title>
        <authorList>
            <person name="Klenk H.-P."/>
        </authorList>
    </citation>
    <scope>NUCLEOTIDE SEQUENCE [LARGE SCALE GENOMIC DNA]</scope>
    <source>
        <strain evidence="9 10">DSM 18319</strain>
    </source>
</reference>
<dbReference type="Gene3D" id="1.20.1530.20">
    <property type="match status" value="1"/>
</dbReference>
<feature type="transmembrane region" description="Helical" evidence="8">
    <location>
        <begin position="6"/>
        <end position="26"/>
    </location>
</feature>
<evidence type="ECO:0000256" key="3">
    <source>
        <dbReference type="ARBA" id="ARBA00022448"/>
    </source>
</evidence>
<feature type="transmembrane region" description="Helical" evidence="8">
    <location>
        <begin position="256"/>
        <end position="276"/>
    </location>
</feature>
<keyword evidence="3" id="KW-0813">Transport</keyword>
<dbReference type="InterPro" id="IPR004776">
    <property type="entry name" value="Mem_transp_PIN-like"/>
</dbReference>
<evidence type="ECO:0000256" key="5">
    <source>
        <dbReference type="ARBA" id="ARBA00022692"/>
    </source>
</evidence>
<keyword evidence="4" id="KW-1003">Cell membrane</keyword>
<dbReference type="PANTHER" id="PTHR36838:SF1">
    <property type="entry name" value="SLR1864 PROTEIN"/>
    <property type="match status" value="1"/>
</dbReference>
<dbReference type="GO" id="GO:0005886">
    <property type="term" value="C:plasma membrane"/>
    <property type="evidence" value="ECO:0007669"/>
    <property type="project" value="UniProtKB-SubCell"/>
</dbReference>
<feature type="transmembrane region" description="Helical" evidence="8">
    <location>
        <begin position="38"/>
        <end position="59"/>
    </location>
</feature>
<comment type="subcellular location">
    <subcellularLocation>
        <location evidence="1">Cell membrane</location>
        <topology evidence="1">Multi-pass membrane protein</topology>
    </subcellularLocation>
</comment>
<protein>
    <recommendedName>
        <fullName evidence="11">AEC family transporter</fullName>
    </recommendedName>
</protein>
<dbReference type="PANTHER" id="PTHR36838">
    <property type="entry name" value="AUXIN EFFLUX CARRIER FAMILY PROTEIN"/>
    <property type="match status" value="1"/>
</dbReference>